<dbReference type="GO" id="GO:0000794">
    <property type="term" value="C:condensed nuclear chromosome"/>
    <property type="evidence" value="ECO:0007669"/>
    <property type="project" value="TreeGrafter"/>
</dbReference>
<evidence type="ECO:0000256" key="4">
    <source>
        <dbReference type="ARBA" id="ARBA00022840"/>
    </source>
</evidence>
<evidence type="ECO:0000256" key="9">
    <source>
        <dbReference type="RuleBase" id="RU364139"/>
    </source>
</evidence>
<dbReference type="Gene3D" id="3.40.50.300">
    <property type="entry name" value="P-loop containing nucleotide triphosphate hydrolases"/>
    <property type="match status" value="1"/>
</dbReference>
<evidence type="ECO:0000259" key="11">
    <source>
        <dbReference type="PROSITE" id="PS50163"/>
    </source>
</evidence>
<comment type="function">
    <text evidence="9">Binds to single and double-stranded DNA and exhibits DNA-dependent ATPase activity. Underwinds duplex DNA.</text>
</comment>
<comment type="function">
    <text evidence="6">Plays an important role in homologous strand exchange, a key step in DNA repair through homologous recombination (HR). Binds to single-stranded DNA in an ATP-dependent manner to form nucleoprotein filaments which are essential for the homology search and strand exchange. Catalyzes the recognition of homology and strand exchange between homologous DNA partners to form a joint molecule between a processed DNA break and the repair template. Recruited to resolve stalled replication forks during replication stress. Also involved in interstrand cross-link repair.</text>
</comment>
<dbReference type="PROSITE" id="PS50162">
    <property type="entry name" value="RECA_2"/>
    <property type="match status" value="1"/>
</dbReference>
<keyword evidence="9" id="KW-0233">DNA recombination</keyword>
<evidence type="ECO:0000256" key="8">
    <source>
        <dbReference type="RuleBase" id="RU003422"/>
    </source>
</evidence>
<name>A0A3P7XXU5_HELPZ</name>
<dbReference type="GO" id="GO:0070192">
    <property type="term" value="P:chromosome organization involved in meiotic cell cycle"/>
    <property type="evidence" value="ECO:0007669"/>
    <property type="project" value="TreeGrafter"/>
</dbReference>
<keyword evidence="13" id="KW-1185">Reference proteome</keyword>
<dbReference type="GO" id="GO:0140664">
    <property type="term" value="F:ATP-dependent DNA damage sensor activity"/>
    <property type="evidence" value="ECO:0007669"/>
    <property type="project" value="InterPro"/>
</dbReference>
<feature type="domain" description="RecA family profile 2" evidence="11">
    <location>
        <begin position="292"/>
        <end position="355"/>
    </location>
</feature>
<evidence type="ECO:0000256" key="2">
    <source>
        <dbReference type="ARBA" id="ARBA00007095"/>
    </source>
</evidence>
<dbReference type="PANTHER" id="PTHR22942">
    <property type="entry name" value="RECA/RAD51/RADA DNA STRAND-PAIRING FAMILY MEMBER"/>
    <property type="match status" value="1"/>
</dbReference>
<dbReference type="Pfam" id="PF08423">
    <property type="entry name" value="Rad51"/>
    <property type="match status" value="1"/>
</dbReference>
<evidence type="ECO:0000256" key="6">
    <source>
        <dbReference type="ARBA" id="ARBA00056736"/>
    </source>
</evidence>
<dbReference type="SUPFAM" id="SSF52540">
    <property type="entry name" value="P-loop containing nucleoside triphosphate hydrolases"/>
    <property type="match status" value="1"/>
</dbReference>
<evidence type="ECO:0000313" key="13">
    <source>
        <dbReference type="Proteomes" id="UP000050761"/>
    </source>
</evidence>
<dbReference type="SUPFAM" id="SSF47794">
    <property type="entry name" value="Rad51 N-terminal domain-like"/>
    <property type="match status" value="1"/>
</dbReference>
<dbReference type="InterPro" id="IPR016467">
    <property type="entry name" value="DNA_recomb/repair_RecA-like"/>
</dbReference>
<reference evidence="14" key="2">
    <citation type="submission" date="2019-09" db="UniProtKB">
        <authorList>
            <consortium name="WormBaseParasite"/>
        </authorList>
    </citation>
    <scope>IDENTIFICATION</scope>
</reference>
<organism evidence="12">
    <name type="scientific">Heligmosomoides polygyrus</name>
    <name type="common">Parasitic roundworm</name>
    <dbReference type="NCBI Taxonomy" id="6339"/>
    <lineage>
        <taxon>Eukaryota</taxon>
        <taxon>Metazoa</taxon>
        <taxon>Ecdysozoa</taxon>
        <taxon>Nematoda</taxon>
        <taxon>Chromadorea</taxon>
        <taxon>Rhabditida</taxon>
        <taxon>Rhabditina</taxon>
        <taxon>Rhabditomorpha</taxon>
        <taxon>Strongyloidea</taxon>
        <taxon>Heligmosomidae</taxon>
        <taxon>Heligmosomoides</taxon>
    </lineage>
</organism>
<dbReference type="GO" id="GO:0007131">
    <property type="term" value="P:reciprocal meiotic recombination"/>
    <property type="evidence" value="ECO:0007669"/>
    <property type="project" value="TreeGrafter"/>
</dbReference>
<dbReference type="GO" id="GO:0003690">
    <property type="term" value="F:double-stranded DNA binding"/>
    <property type="evidence" value="ECO:0007669"/>
    <property type="project" value="InterPro"/>
</dbReference>
<dbReference type="InterPro" id="IPR010995">
    <property type="entry name" value="DNA_repair_Rad51/TF_NusA_a-hlx"/>
</dbReference>
<dbReference type="GO" id="GO:1990426">
    <property type="term" value="P:mitotic recombination-dependent replication fork processing"/>
    <property type="evidence" value="ECO:0007669"/>
    <property type="project" value="InterPro"/>
</dbReference>
<proteinExistence type="inferred from homology"/>
<comment type="subunit">
    <text evidence="7">Forms linear homooligomers, giving rise to a RAD51 nucleoprotein filament, which is essential for strand-pairing reactions during DNA recombination.</text>
</comment>
<dbReference type="Gene3D" id="1.10.150.20">
    <property type="entry name" value="5' to 3' exonuclease, C-terminal subdomain"/>
    <property type="match status" value="1"/>
</dbReference>
<evidence type="ECO:0000256" key="1">
    <source>
        <dbReference type="ARBA" id="ARBA00004123"/>
    </source>
</evidence>
<evidence type="ECO:0000259" key="10">
    <source>
        <dbReference type="PROSITE" id="PS50162"/>
    </source>
</evidence>
<reference evidence="12 13" key="1">
    <citation type="submission" date="2018-11" db="EMBL/GenBank/DDBJ databases">
        <authorList>
            <consortium name="Pathogen Informatics"/>
        </authorList>
    </citation>
    <scope>NUCLEOTIDE SEQUENCE [LARGE SCALE GENOMIC DNA]</scope>
</reference>
<dbReference type="FunFam" id="1.10.150.20:FF:000008">
    <property type="entry name" value="DNA repair protein RAD51 homolog"/>
    <property type="match status" value="1"/>
</dbReference>
<dbReference type="GO" id="GO:0005524">
    <property type="term" value="F:ATP binding"/>
    <property type="evidence" value="ECO:0007669"/>
    <property type="project" value="UniProtKB-KW"/>
</dbReference>
<dbReference type="NCBIfam" id="TIGR02239">
    <property type="entry name" value="recomb_RAD51"/>
    <property type="match status" value="1"/>
</dbReference>
<evidence type="ECO:0000256" key="5">
    <source>
        <dbReference type="ARBA" id="ARBA00023242"/>
    </source>
</evidence>
<dbReference type="GO" id="GO:0042148">
    <property type="term" value="P:DNA strand invasion"/>
    <property type="evidence" value="ECO:0007669"/>
    <property type="project" value="TreeGrafter"/>
</dbReference>
<dbReference type="OrthoDB" id="10251254at2759"/>
<evidence type="ECO:0000313" key="12">
    <source>
        <dbReference type="EMBL" id="VDO65097.1"/>
    </source>
</evidence>
<dbReference type="EMBL" id="UZAH01025499">
    <property type="protein sequence ID" value="VDO65097.1"/>
    <property type="molecule type" value="Genomic_DNA"/>
</dbReference>
<dbReference type="InterPro" id="IPR003593">
    <property type="entry name" value="AAA+_ATPase"/>
</dbReference>
<feature type="domain" description="RecA family profile 1" evidence="10">
    <location>
        <begin position="114"/>
        <end position="285"/>
    </location>
</feature>
<accession>A0A3P7XXU5</accession>
<dbReference type="GO" id="GO:0000730">
    <property type="term" value="P:DNA recombinase assembly"/>
    <property type="evidence" value="ECO:0007669"/>
    <property type="project" value="TreeGrafter"/>
</dbReference>
<keyword evidence="3 8" id="KW-0547">Nucleotide-binding</keyword>
<gene>
    <name evidence="12" type="ORF">HPBE_LOCUS5578</name>
</gene>
<dbReference type="InterPro" id="IPR027417">
    <property type="entry name" value="P-loop_NTPase"/>
</dbReference>
<keyword evidence="9" id="KW-0227">DNA damage</keyword>
<comment type="subcellular location">
    <subcellularLocation>
        <location evidence="1 9">Nucleus</location>
    </subcellularLocation>
</comment>
<evidence type="ECO:0000313" key="14">
    <source>
        <dbReference type="WBParaSite" id="HPBE_0000557701-mRNA-1"/>
    </source>
</evidence>
<dbReference type="GO" id="GO:0003697">
    <property type="term" value="F:single-stranded DNA binding"/>
    <property type="evidence" value="ECO:0007669"/>
    <property type="project" value="InterPro"/>
</dbReference>
<sequence length="355" mass="38936">MAAQLSRERSDTRDQQIAQTVFEEVSNVQEEEQTSFILIEKLEQSGISSGDIKRLKEAGFNTVERIAHAMRSEITSVKGISEQKADKLIFKLEAMKLVPMGFTTAYEVHERRSELIQIRTGSPTLDRLIGGGVETGHITEIFGEYRTGKSQICHSLAVICQLPISMGGAEGKCMWIDTEGTFRPERLVPIAERFNMESKHVLENIAVARCYNSDHQIALLTTAAAMMAESRYALLIVDSATGLFRSDYSGRGELAARQMALSKMMRLLIKLADEFGVAVVITNQVVAQVDGGGMFQVDAKKPIGGNIIAHMSTTRLGLRKGRGETRICKVHQSPSLPEAEGTFAITSAGIDDAPE</sequence>
<keyword evidence="9" id="KW-0234">DNA repair</keyword>
<dbReference type="GO" id="GO:0006312">
    <property type="term" value="P:mitotic recombination"/>
    <property type="evidence" value="ECO:0007669"/>
    <property type="project" value="TreeGrafter"/>
</dbReference>
<keyword evidence="9" id="KW-0238">DNA-binding</keyword>
<dbReference type="PANTHER" id="PTHR22942:SF39">
    <property type="entry name" value="DNA REPAIR PROTEIN RAD51 HOMOLOG 1"/>
    <property type="match status" value="1"/>
</dbReference>
<dbReference type="SMART" id="SM00382">
    <property type="entry name" value="AAA"/>
    <property type="match status" value="1"/>
</dbReference>
<evidence type="ECO:0000256" key="7">
    <source>
        <dbReference type="ARBA" id="ARBA00062901"/>
    </source>
</evidence>
<dbReference type="InterPro" id="IPR013632">
    <property type="entry name" value="Rad51_C"/>
</dbReference>
<dbReference type="GO" id="GO:0000150">
    <property type="term" value="F:DNA strand exchange activity"/>
    <property type="evidence" value="ECO:0007669"/>
    <property type="project" value="InterPro"/>
</dbReference>
<dbReference type="InterPro" id="IPR011941">
    <property type="entry name" value="DNA_recomb/repair_Rad51"/>
</dbReference>
<keyword evidence="4 8" id="KW-0067">ATP-binding</keyword>
<dbReference type="InterPro" id="IPR020588">
    <property type="entry name" value="RecA_ATP-bd"/>
</dbReference>
<dbReference type="InterPro" id="IPR020587">
    <property type="entry name" value="RecA_monomer-monomer_interface"/>
</dbReference>
<comment type="similarity">
    <text evidence="2 9">Belongs to the RecA family. RAD51 subfamily.</text>
</comment>
<protein>
    <recommendedName>
        <fullName evidence="9">DNA repair protein RAD51 homolog</fullName>
    </recommendedName>
</protein>
<dbReference type="NCBIfam" id="NF003301">
    <property type="entry name" value="PRK04301.1"/>
    <property type="match status" value="1"/>
</dbReference>
<dbReference type="PIRSF" id="PIRSF005856">
    <property type="entry name" value="Rad51"/>
    <property type="match status" value="1"/>
</dbReference>
<keyword evidence="5 9" id="KW-0539">Nucleus</keyword>
<dbReference type="Pfam" id="PF14520">
    <property type="entry name" value="HHH_5"/>
    <property type="match status" value="1"/>
</dbReference>
<dbReference type="Proteomes" id="UP000050761">
    <property type="component" value="Unassembled WGS sequence"/>
</dbReference>
<dbReference type="WBParaSite" id="HPBE_0000557701-mRNA-1">
    <property type="protein sequence ID" value="HPBE_0000557701-mRNA-1"/>
    <property type="gene ID" value="HPBE_0000557701"/>
</dbReference>
<dbReference type="FunFam" id="3.40.50.300:FF:000092">
    <property type="entry name" value="DNA repair protein Rad51 homolog"/>
    <property type="match status" value="1"/>
</dbReference>
<dbReference type="AlphaFoldDB" id="A0A3P7XXU5"/>
<evidence type="ECO:0000256" key="3">
    <source>
        <dbReference type="ARBA" id="ARBA00022741"/>
    </source>
</evidence>
<dbReference type="CDD" id="cd19513">
    <property type="entry name" value="Rad51"/>
    <property type="match status" value="1"/>
</dbReference>
<dbReference type="PROSITE" id="PS50163">
    <property type="entry name" value="RECA_3"/>
    <property type="match status" value="1"/>
</dbReference>